<dbReference type="EMBL" id="BMKK01000002">
    <property type="protein sequence ID" value="GGD48321.1"/>
    <property type="molecule type" value="Genomic_DNA"/>
</dbReference>
<keyword evidence="2" id="KW-1185">Reference proteome</keyword>
<comment type="caution">
    <text evidence="1">The sequence shown here is derived from an EMBL/GenBank/DDBJ whole genome shotgun (WGS) entry which is preliminary data.</text>
</comment>
<evidence type="ECO:0000313" key="1">
    <source>
        <dbReference type="EMBL" id="GGD48321.1"/>
    </source>
</evidence>
<reference evidence="1" key="1">
    <citation type="journal article" date="2014" name="Int. J. Syst. Evol. Microbiol.">
        <title>Complete genome sequence of Corynebacterium casei LMG S-19264T (=DSM 44701T), isolated from a smear-ripened cheese.</title>
        <authorList>
            <consortium name="US DOE Joint Genome Institute (JGI-PGF)"/>
            <person name="Walter F."/>
            <person name="Albersmeier A."/>
            <person name="Kalinowski J."/>
            <person name="Ruckert C."/>
        </authorList>
    </citation>
    <scope>NUCLEOTIDE SEQUENCE</scope>
    <source>
        <strain evidence="1">CGMCC 1.15958</strain>
    </source>
</reference>
<dbReference type="AlphaFoldDB" id="A0A916YK23"/>
<dbReference type="RefSeq" id="WP_188764984.1">
    <property type="nucleotide sequence ID" value="NZ_BMKK01000002.1"/>
</dbReference>
<gene>
    <name evidence="1" type="ORF">GCM10011514_10450</name>
</gene>
<organism evidence="1 2">
    <name type="scientific">Emticicia aquatilis</name>
    <dbReference type="NCBI Taxonomy" id="1537369"/>
    <lineage>
        <taxon>Bacteria</taxon>
        <taxon>Pseudomonadati</taxon>
        <taxon>Bacteroidota</taxon>
        <taxon>Cytophagia</taxon>
        <taxon>Cytophagales</taxon>
        <taxon>Leadbetterellaceae</taxon>
        <taxon>Emticicia</taxon>
    </lineage>
</organism>
<sequence length="93" mass="10843">MLSSSIAQIRQKEREEVENRKSAIHTLLKKFSKHRGWKKAFLASNPMFNNNVGITMITNAHTGKVSNQHFLEALKVFDESVQNERPEWYKITQ</sequence>
<dbReference type="Proteomes" id="UP000609064">
    <property type="component" value="Unassembled WGS sequence"/>
</dbReference>
<name>A0A916YK23_9BACT</name>
<reference evidence="1" key="2">
    <citation type="submission" date="2020-09" db="EMBL/GenBank/DDBJ databases">
        <authorList>
            <person name="Sun Q."/>
            <person name="Zhou Y."/>
        </authorList>
    </citation>
    <scope>NUCLEOTIDE SEQUENCE</scope>
    <source>
        <strain evidence="1">CGMCC 1.15958</strain>
    </source>
</reference>
<accession>A0A916YK23</accession>
<evidence type="ECO:0000313" key="2">
    <source>
        <dbReference type="Proteomes" id="UP000609064"/>
    </source>
</evidence>
<protein>
    <submittedName>
        <fullName evidence="1">Uncharacterized protein</fullName>
    </submittedName>
</protein>
<proteinExistence type="predicted"/>